<dbReference type="AlphaFoldDB" id="A0A9P5ALJ0"/>
<dbReference type="PANTHER" id="PTHR47424:SF6">
    <property type="entry name" value="PROLINE UTILIZATION TRANS-ACTIVATOR"/>
    <property type="match status" value="1"/>
</dbReference>
<dbReference type="Proteomes" id="UP000730481">
    <property type="component" value="Unassembled WGS sequence"/>
</dbReference>
<accession>A0A9P5ALJ0</accession>
<dbReference type="GO" id="GO:0006351">
    <property type="term" value="P:DNA-templated transcription"/>
    <property type="evidence" value="ECO:0007669"/>
    <property type="project" value="InterPro"/>
</dbReference>
<dbReference type="GO" id="GO:0003677">
    <property type="term" value="F:DNA binding"/>
    <property type="evidence" value="ECO:0007669"/>
    <property type="project" value="InterPro"/>
</dbReference>
<dbReference type="Gene3D" id="4.10.240.10">
    <property type="entry name" value="Zn(2)-C6 fungal-type DNA-binding domain"/>
    <property type="match status" value="1"/>
</dbReference>
<dbReference type="GO" id="GO:0008270">
    <property type="term" value="F:zinc ion binding"/>
    <property type="evidence" value="ECO:0007669"/>
    <property type="project" value="InterPro"/>
</dbReference>
<dbReference type="CDD" id="cd12148">
    <property type="entry name" value="fungal_TF_MHR"/>
    <property type="match status" value="1"/>
</dbReference>
<keyword evidence="8" id="KW-1185">Reference proteome</keyword>
<dbReference type="InterPro" id="IPR036864">
    <property type="entry name" value="Zn2-C6_fun-type_DNA-bd_sf"/>
</dbReference>
<reference evidence="7" key="2">
    <citation type="submission" date="2020-02" db="EMBL/GenBank/DDBJ databases">
        <title>Identification and distribution of gene clusters putatively required for synthesis of sphingolipid metabolism inhibitors in phylogenetically diverse species of the filamentous fungus Fusarium.</title>
        <authorList>
            <person name="Kim H.-S."/>
            <person name="Busman M."/>
            <person name="Brown D.W."/>
            <person name="Divon H."/>
            <person name="Uhlig S."/>
            <person name="Proctor R.H."/>
        </authorList>
    </citation>
    <scope>NUCLEOTIDE SEQUENCE</scope>
    <source>
        <strain evidence="7">NRRL 25174</strain>
    </source>
</reference>
<evidence type="ECO:0000256" key="3">
    <source>
        <dbReference type="ARBA" id="ARBA00023163"/>
    </source>
</evidence>
<evidence type="ECO:0000256" key="1">
    <source>
        <dbReference type="ARBA" id="ARBA00022723"/>
    </source>
</evidence>
<evidence type="ECO:0000256" key="5">
    <source>
        <dbReference type="SAM" id="MobiDB-lite"/>
    </source>
</evidence>
<feature type="compositionally biased region" description="Polar residues" evidence="5">
    <location>
        <begin position="1"/>
        <end position="11"/>
    </location>
</feature>
<evidence type="ECO:0000256" key="2">
    <source>
        <dbReference type="ARBA" id="ARBA00023015"/>
    </source>
</evidence>
<dbReference type="EMBL" id="PVQB02000231">
    <property type="protein sequence ID" value="KAF4340688.1"/>
    <property type="molecule type" value="Genomic_DNA"/>
</dbReference>
<evidence type="ECO:0000313" key="8">
    <source>
        <dbReference type="Proteomes" id="UP000730481"/>
    </source>
</evidence>
<dbReference type="PANTHER" id="PTHR47424">
    <property type="entry name" value="REGULATORY PROTEIN GAL4"/>
    <property type="match status" value="1"/>
</dbReference>
<dbReference type="SMART" id="SM00906">
    <property type="entry name" value="Fungal_trans"/>
    <property type="match status" value="1"/>
</dbReference>
<dbReference type="InterPro" id="IPR051127">
    <property type="entry name" value="Fungal_SecMet_Regulators"/>
</dbReference>
<protein>
    <submittedName>
        <fullName evidence="7">Transcriptional regulatory</fullName>
    </submittedName>
</protein>
<dbReference type="InterPro" id="IPR007219">
    <property type="entry name" value="XnlR_reg_dom"/>
</dbReference>
<feature type="region of interest" description="Disordered" evidence="5">
    <location>
        <begin position="1"/>
        <end position="45"/>
    </location>
</feature>
<comment type="caution">
    <text evidence="7">The sequence shown here is derived from an EMBL/GenBank/DDBJ whole genome shotgun (WGS) entry which is preliminary data.</text>
</comment>
<dbReference type="GO" id="GO:0000981">
    <property type="term" value="F:DNA-binding transcription factor activity, RNA polymerase II-specific"/>
    <property type="evidence" value="ECO:0007669"/>
    <property type="project" value="InterPro"/>
</dbReference>
<dbReference type="Pfam" id="PF04082">
    <property type="entry name" value="Fungal_trans"/>
    <property type="match status" value="1"/>
</dbReference>
<dbReference type="PROSITE" id="PS00463">
    <property type="entry name" value="ZN2_CY6_FUNGAL_1"/>
    <property type="match status" value="1"/>
</dbReference>
<evidence type="ECO:0000259" key="6">
    <source>
        <dbReference type="PROSITE" id="PS50048"/>
    </source>
</evidence>
<proteinExistence type="predicted"/>
<dbReference type="InterPro" id="IPR001138">
    <property type="entry name" value="Zn2Cys6_DnaBD"/>
</dbReference>
<dbReference type="CDD" id="cd00067">
    <property type="entry name" value="GAL4"/>
    <property type="match status" value="1"/>
</dbReference>
<reference evidence="7" key="1">
    <citation type="journal article" date="2017" name="Mycologia">
        <title>Fusarium algeriense, sp. nov., a novel toxigenic crown rot pathogen of durum wheat from Algeria is nested in the Fusarium burgessii species complex.</title>
        <authorList>
            <person name="Laraba I."/>
            <person name="Keddad A."/>
            <person name="Boureghda H."/>
            <person name="Abdallah N."/>
            <person name="Vaughan M.M."/>
            <person name="Proctor R.H."/>
            <person name="Busman M."/>
            <person name="O'Donnell K."/>
        </authorList>
    </citation>
    <scope>NUCLEOTIDE SEQUENCE</scope>
    <source>
        <strain evidence="7">NRRL 25174</strain>
    </source>
</reference>
<name>A0A9P5ALJ0_9HYPO</name>
<keyword evidence="4" id="KW-0539">Nucleus</keyword>
<dbReference type="Pfam" id="PF00172">
    <property type="entry name" value="Zn_clus"/>
    <property type="match status" value="1"/>
</dbReference>
<feature type="compositionally biased region" description="Basic and acidic residues" evidence="5">
    <location>
        <begin position="36"/>
        <end position="45"/>
    </location>
</feature>
<dbReference type="SMART" id="SM00066">
    <property type="entry name" value="GAL4"/>
    <property type="match status" value="1"/>
</dbReference>
<dbReference type="PROSITE" id="PS50048">
    <property type="entry name" value="ZN2_CY6_FUNGAL_2"/>
    <property type="match status" value="1"/>
</dbReference>
<sequence>MTSSRGSTTPSIDLHNLASERMESLTAARRRRRRRVAEENRKRAPRACDRCKARKSKCIESSPGICQRCQASKLSCRFDRDRLSPPQSESPMPAGDASIAVAAGSSQTGATPQESISIDSHQTESILWPRFLTRLREAFSLDPIAGPEEQDMVNLQANITRPNNPSLTEQARLKKLVDSFPPRSIADFLLQVCIRRGTDVFFYFDQAQLIHELDQFYASTSCPLRFDPSFICLALTIFALGSHWTPLERPGSLRIDEHDPGRLFFEKAKALVPDIIERPGLRSIQACLILGVYLMPLNAIGSSYVYTGMALRKALAFDLHQDSDDQSINAREREVRRRLWWSIYSLERCSTIKLNRPRSVAPEIITVPLPTILPEFDNTQKFNNVLLQIAFARLIIILDRVADWESTVTNTSNREDTESLEDQLRQWKDTLTEGFDLETIPPQDSRYRAVFHIWLNYYYAWIVMGKMSLITVVRMTLRQHLGGDSESSNLDGKAEKLSKSCSKASKKLLQLFEDLNQTGYTTRFSFTDFQGCSIATIVTLIAGILDRDPGYERRVRFGLDFLRRMATGNPNAQVGVRFVEALRSISNEAWSKLSLSRQPLTNVSDEGLLSSAYNDWAEWLSTQERSQGVHNDEAIAEDATGSDQTAQVQPASEADFWPAGPEQNLNWSARADAVLEPLVSQLPTQQPLAGENLDQFEMYRLSTIHNDDQTFLMGLTGFDVLDFAGYPPDMAP</sequence>
<organism evidence="7 8">
    <name type="scientific">Fusarium beomiforme</name>
    <dbReference type="NCBI Taxonomy" id="44412"/>
    <lineage>
        <taxon>Eukaryota</taxon>
        <taxon>Fungi</taxon>
        <taxon>Dikarya</taxon>
        <taxon>Ascomycota</taxon>
        <taxon>Pezizomycotina</taxon>
        <taxon>Sordariomycetes</taxon>
        <taxon>Hypocreomycetidae</taxon>
        <taxon>Hypocreales</taxon>
        <taxon>Nectriaceae</taxon>
        <taxon>Fusarium</taxon>
        <taxon>Fusarium burgessii species complex</taxon>
    </lineage>
</organism>
<keyword evidence="3" id="KW-0804">Transcription</keyword>
<evidence type="ECO:0000256" key="4">
    <source>
        <dbReference type="ARBA" id="ARBA00023242"/>
    </source>
</evidence>
<keyword evidence="2" id="KW-0805">Transcription regulation</keyword>
<gene>
    <name evidence="7" type="ORF">FBEOM_5404</name>
</gene>
<dbReference type="OrthoDB" id="2283488at2759"/>
<keyword evidence="1" id="KW-0479">Metal-binding</keyword>
<dbReference type="SUPFAM" id="SSF57701">
    <property type="entry name" value="Zn2/Cys6 DNA-binding domain"/>
    <property type="match status" value="1"/>
</dbReference>
<evidence type="ECO:0000313" key="7">
    <source>
        <dbReference type="EMBL" id="KAF4340688.1"/>
    </source>
</evidence>
<feature type="domain" description="Zn(2)-C6 fungal-type" evidence="6">
    <location>
        <begin position="47"/>
        <end position="78"/>
    </location>
</feature>